<name>A0A091CP09_FUKDA</name>
<dbReference type="PANTHER" id="PTHR21324:SF11">
    <property type="entry name" value="DNA DAMAGE-REGULATED AUTOPHAGY MODULATOR PROTEIN 1"/>
    <property type="match status" value="1"/>
</dbReference>
<feature type="transmembrane region" description="Helical" evidence="6">
    <location>
        <begin position="120"/>
        <end position="139"/>
    </location>
</feature>
<dbReference type="InterPro" id="IPR050911">
    <property type="entry name" value="DRAM/TMEM150_Autophagy_Mod"/>
</dbReference>
<feature type="domain" description="CWH43-like N-terminal" evidence="7">
    <location>
        <begin position="8"/>
        <end position="225"/>
    </location>
</feature>
<gene>
    <name evidence="8" type="ORF">H920_18831</name>
</gene>
<comment type="subcellular location">
    <subcellularLocation>
        <location evidence="1">Endomembrane system</location>
        <topology evidence="1">Multi-pass membrane protein</topology>
    </subcellularLocation>
</comment>
<keyword evidence="3 6" id="KW-0812">Transmembrane</keyword>
<dbReference type="Proteomes" id="UP000028990">
    <property type="component" value="Unassembled WGS sequence"/>
</dbReference>
<feature type="transmembrane region" description="Helical" evidence="6">
    <location>
        <begin position="12"/>
        <end position="35"/>
    </location>
</feature>
<evidence type="ECO:0000256" key="5">
    <source>
        <dbReference type="ARBA" id="ARBA00023136"/>
    </source>
</evidence>
<evidence type="ECO:0000256" key="1">
    <source>
        <dbReference type="ARBA" id="ARBA00004127"/>
    </source>
</evidence>
<dbReference type="GO" id="GO:0005764">
    <property type="term" value="C:lysosome"/>
    <property type="evidence" value="ECO:0007669"/>
    <property type="project" value="TreeGrafter"/>
</dbReference>
<reference evidence="8 9" key="1">
    <citation type="submission" date="2013-11" db="EMBL/GenBank/DDBJ databases">
        <title>The Damaraland mole rat (Fukomys damarensis) genome and evolution of African mole rats.</title>
        <authorList>
            <person name="Gladyshev V.N."/>
            <person name="Fang X."/>
        </authorList>
    </citation>
    <scope>NUCLEOTIDE SEQUENCE [LARGE SCALE GENOMIC DNA]</scope>
    <source>
        <tissue evidence="8">Liver</tissue>
    </source>
</reference>
<dbReference type="PANTHER" id="PTHR21324">
    <property type="entry name" value="FASTING-INDUCIBLE INTEGRAL MEMBRANE PROTEIN TM6P1-RELATED"/>
    <property type="match status" value="1"/>
</dbReference>
<evidence type="ECO:0000259" key="7">
    <source>
        <dbReference type="Pfam" id="PF10277"/>
    </source>
</evidence>
<keyword evidence="5 6" id="KW-0472">Membrane</keyword>
<comment type="similarity">
    <text evidence="2">Belongs to the DRAM/TMEM150 family.</text>
</comment>
<dbReference type="OrthoDB" id="191706at2759"/>
<evidence type="ECO:0000256" key="4">
    <source>
        <dbReference type="ARBA" id="ARBA00022989"/>
    </source>
</evidence>
<dbReference type="GO" id="GO:0012505">
    <property type="term" value="C:endomembrane system"/>
    <property type="evidence" value="ECO:0007669"/>
    <property type="project" value="UniProtKB-SubCell"/>
</dbReference>
<evidence type="ECO:0000256" key="3">
    <source>
        <dbReference type="ARBA" id="ARBA00022692"/>
    </source>
</evidence>
<dbReference type="GO" id="GO:0010506">
    <property type="term" value="P:regulation of autophagy"/>
    <property type="evidence" value="ECO:0007669"/>
    <property type="project" value="TreeGrafter"/>
</dbReference>
<feature type="transmembrane region" description="Helical" evidence="6">
    <location>
        <begin position="55"/>
        <end position="73"/>
    </location>
</feature>
<evidence type="ECO:0000313" key="9">
    <source>
        <dbReference type="Proteomes" id="UP000028990"/>
    </source>
</evidence>
<proteinExistence type="inferred from homology"/>
<dbReference type="AlphaFoldDB" id="A0A091CP09"/>
<dbReference type="Pfam" id="PF10277">
    <property type="entry name" value="Frag1"/>
    <property type="match status" value="1"/>
</dbReference>
<keyword evidence="9" id="KW-1185">Reference proteome</keyword>
<evidence type="ECO:0000313" key="8">
    <source>
        <dbReference type="EMBL" id="KFO19762.1"/>
    </source>
</evidence>
<organism evidence="8 9">
    <name type="scientific">Fukomys damarensis</name>
    <name type="common">Damaraland mole rat</name>
    <name type="synonym">Cryptomys damarensis</name>
    <dbReference type="NCBI Taxonomy" id="885580"/>
    <lineage>
        <taxon>Eukaryota</taxon>
        <taxon>Metazoa</taxon>
        <taxon>Chordata</taxon>
        <taxon>Craniata</taxon>
        <taxon>Vertebrata</taxon>
        <taxon>Euteleostomi</taxon>
        <taxon>Mammalia</taxon>
        <taxon>Eutheria</taxon>
        <taxon>Euarchontoglires</taxon>
        <taxon>Glires</taxon>
        <taxon>Rodentia</taxon>
        <taxon>Hystricomorpha</taxon>
        <taxon>Bathyergidae</taxon>
        <taxon>Fukomys</taxon>
    </lineage>
</organism>
<accession>A0A091CP09</accession>
<dbReference type="InterPro" id="IPR019402">
    <property type="entry name" value="CWH43_N"/>
</dbReference>
<sequence>MWCFLWGMAFVPFFLVTWSAAAVIISYLVAVLSGHVNPFLPYISDTGATPPESCIFALMINFSTFLGTATIYMRYKILEKQNETSYFSTPIFNLASLVLGLVGCIGIGIVANFQELTMPLVHHSGTLLASLCGVMYILLQSLISYKTCPQWNSLSMCHVRMAISVVSCTAVLPMIACASMISITKLKWNPKEKDYVYHLVSAICEWTAAFGFIFYFLTFIQDFQKVTLKISIKTKMDI</sequence>
<evidence type="ECO:0000256" key="2">
    <source>
        <dbReference type="ARBA" id="ARBA00006565"/>
    </source>
</evidence>
<dbReference type="EMBL" id="KN124898">
    <property type="protein sequence ID" value="KFO19762.1"/>
    <property type="molecule type" value="Genomic_DNA"/>
</dbReference>
<keyword evidence="4 6" id="KW-1133">Transmembrane helix</keyword>
<feature type="transmembrane region" description="Helical" evidence="6">
    <location>
        <begin position="195"/>
        <end position="220"/>
    </location>
</feature>
<protein>
    <submittedName>
        <fullName evidence="8">DNA damage-regulated autophagy modulator protein 1</fullName>
    </submittedName>
</protein>
<evidence type="ECO:0000256" key="6">
    <source>
        <dbReference type="SAM" id="Phobius"/>
    </source>
</evidence>
<feature type="transmembrane region" description="Helical" evidence="6">
    <location>
        <begin position="159"/>
        <end position="183"/>
    </location>
</feature>
<feature type="transmembrane region" description="Helical" evidence="6">
    <location>
        <begin position="94"/>
        <end position="114"/>
    </location>
</feature>